<evidence type="ECO:0000256" key="1">
    <source>
        <dbReference type="SAM" id="Phobius"/>
    </source>
</evidence>
<comment type="caution">
    <text evidence="2">The sequence shown here is derived from an EMBL/GenBank/DDBJ whole genome shotgun (WGS) entry which is preliminary data.</text>
</comment>
<feature type="transmembrane region" description="Helical" evidence="1">
    <location>
        <begin position="45"/>
        <end position="64"/>
    </location>
</feature>
<keyword evidence="1" id="KW-0472">Membrane</keyword>
<gene>
    <name evidence="2" type="ORF">Q4T40_21185</name>
</gene>
<feature type="transmembrane region" description="Helical" evidence="1">
    <location>
        <begin position="12"/>
        <end position="33"/>
    </location>
</feature>
<keyword evidence="3" id="KW-1185">Reference proteome</keyword>
<evidence type="ECO:0000313" key="3">
    <source>
        <dbReference type="Proteomes" id="UP001254848"/>
    </source>
</evidence>
<sequence length="71" mass="7555">MKRDDRRQLMAAFGMVGNVGIGMVASAAVGLIGGRFIDNWLDSSPWATVIGTLLGLIAGLWSAYKRVASDE</sequence>
<accession>A0ABU3P3Y3</accession>
<keyword evidence="1" id="KW-1133">Transmembrane helix</keyword>
<protein>
    <submittedName>
        <fullName evidence="2">AtpZ/AtpI family protein</fullName>
    </submittedName>
</protein>
<keyword evidence="1" id="KW-0812">Transmembrane</keyword>
<evidence type="ECO:0000313" key="2">
    <source>
        <dbReference type="EMBL" id="MDT8903751.1"/>
    </source>
</evidence>
<organism evidence="2 3">
    <name type="scientific">Anaeroselena agilis</name>
    <dbReference type="NCBI Taxonomy" id="3063788"/>
    <lineage>
        <taxon>Bacteria</taxon>
        <taxon>Bacillati</taxon>
        <taxon>Bacillota</taxon>
        <taxon>Negativicutes</taxon>
        <taxon>Acetonemataceae</taxon>
        <taxon>Anaeroselena</taxon>
    </lineage>
</organism>
<proteinExistence type="predicted"/>
<name>A0ABU3P3Y3_9FIRM</name>
<dbReference type="RefSeq" id="WP_413782197.1">
    <property type="nucleotide sequence ID" value="NZ_JAUOZS010000001.1"/>
</dbReference>
<dbReference type="InterPro" id="IPR032820">
    <property type="entry name" value="ATPase_put"/>
</dbReference>
<reference evidence="2 3" key="1">
    <citation type="submission" date="2023-07" db="EMBL/GenBank/DDBJ databases">
        <title>The novel representative of Negativicutes class, Anaeroselena agilis gen. nov. sp. nov.</title>
        <authorList>
            <person name="Prokofeva M.I."/>
            <person name="Elcheninov A.G."/>
            <person name="Klyukina A."/>
            <person name="Kublanov I.V."/>
            <person name="Frolov E.N."/>
            <person name="Podosokorskaya O.A."/>
        </authorList>
    </citation>
    <scope>NUCLEOTIDE SEQUENCE [LARGE SCALE GENOMIC DNA]</scope>
    <source>
        <strain evidence="2 3">4137-cl</strain>
    </source>
</reference>
<dbReference type="EMBL" id="JAUOZS010000001">
    <property type="protein sequence ID" value="MDT8903751.1"/>
    <property type="molecule type" value="Genomic_DNA"/>
</dbReference>
<dbReference type="Proteomes" id="UP001254848">
    <property type="component" value="Unassembled WGS sequence"/>
</dbReference>
<dbReference type="Pfam" id="PF09527">
    <property type="entry name" value="ATPase_gene1"/>
    <property type="match status" value="1"/>
</dbReference>